<organism evidence="2 3">
    <name type="scientific">Thalassotalea litorea</name>
    <dbReference type="NCBI Taxonomy" id="2020715"/>
    <lineage>
        <taxon>Bacteria</taxon>
        <taxon>Pseudomonadati</taxon>
        <taxon>Pseudomonadota</taxon>
        <taxon>Gammaproteobacteria</taxon>
        <taxon>Alteromonadales</taxon>
        <taxon>Colwelliaceae</taxon>
        <taxon>Thalassotalea</taxon>
    </lineage>
</organism>
<keyword evidence="3" id="KW-1185">Reference proteome</keyword>
<comment type="caution">
    <text evidence="2">The sequence shown here is derived from an EMBL/GenBank/DDBJ whole genome shotgun (WGS) entry which is preliminary data.</text>
</comment>
<reference evidence="2 3" key="1">
    <citation type="submission" date="2019-05" db="EMBL/GenBank/DDBJ databases">
        <title>Genome sequences of Thalassotalea litorea 1K03283.</title>
        <authorList>
            <person name="Zhang D."/>
        </authorList>
    </citation>
    <scope>NUCLEOTIDE SEQUENCE [LARGE SCALE GENOMIC DNA]</scope>
    <source>
        <strain evidence="2 3">MCCC 1K03283</strain>
    </source>
</reference>
<dbReference type="RefSeq" id="WP_138318712.1">
    <property type="nucleotide sequence ID" value="NZ_VCBC01000004.1"/>
</dbReference>
<feature type="domain" description="Regulator of ribonuclease activity B" evidence="1">
    <location>
        <begin position="6"/>
        <end position="105"/>
    </location>
</feature>
<protein>
    <submittedName>
        <fullName evidence="2">Ribonuclease E inhibitor RraB</fullName>
    </submittedName>
</protein>
<dbReference type="SUPFAM" id="SSF89946">
    <property type="entry name" value="Hypothetical protein VC0424"/>
    <property type="match status" value="1"/>
</dbReference>
<dbReference type="Proteomes" id="UP000307790">
    <property type="component" value="Unassembled WGS sequence"/>
</dbReference>
<proteinExistence type="predicted"/>
<accession>A0A5R9IM80</accession>
<evidence type="ECO:0000313" key="2">
    <source>
        <dbReference type="EMBL" id="TLU66645.1"/>
    </source>
</evidence>
<evidence type="ECO:0000313" key="3">
    <source>
        <dbReference type="Proteomes" id="UP000307790"/>
    </source>
</evidence>
<sequence>MTIPNDEVGSILLEMQDAGMDLSQPVVVEFFQLFEKKENAKALADYLSSQVDILDVKLHPDQTPEVWDVDCTVKMIPSYENIVAKEAQFEKLARQYDGYNDGWGVHFADDESA</sequence>
<dbReference type="Gene3D" id="3.30.70.970">
    <property type="entry name" value="RraB-like"/>
    <property type="match status" value="1"/>
</dbReference>
<dbReference type="EMBL" id="VCBC01000004">
    <property type="protein sequence ID" value="TLU66645.1"/>
    <property type="molecule type" value="Genomic_DNA"/>
</dbReference>
<gene>
    <name evidence="2" type="ORF">FE810_03785</name>
</gene>
<evidence type="ECO:0000259" key="1">
    <source>
        <dbReference type="Pfam" id="PF06877"/>
    </source>
</evidence>
<dbReference type="AlphaFoldDB" id="A0A5R9IM80"/>
<name>A0A5R9IM80_9GAMM</name>
<dbReference type="OrthoDB" id="5769880at2"/>
<dbReference type="InterPro" id="IPR036701">
    <property type="entry name" value="RraB-like_sf"/>
</dbReference>
<dbReference type="Pfam" id="PF06877">
    <property type="entry name" value="RraB"/>
    <property type="match status" value="1"/>
</dbReference>
<dbReference type="InterPro" id="IPR009671">
    <property type="entry name" value="RraB_dom"/>
</dbReference>